<dbReference type="PANTHER" id="PTHR43798:SF33">
    <property type="entry name" value="HYDROLASE, PUTATIVE (AFU_ORTHOLOGUE AFUA_2G14860)-RELATED"/>
    <property type="match status" value="1"/>
</dbReference>
<dbReference type="Proteomes" id="UP001165367">
    <property type="component" value="Unassembled WGS sequence"/>
</dbReference>
<dbReference type="GO" id="GO:0016787">
    <property type="term" value="F:hydrolase activity"/>
    <property type="evidence" value="ECO:0007669"/>
    <property type="project" value="UniProtKB-KW"/>
</dbReference>
<sequence>MQKKGLRFRWFRRLLRILIVVIGLFIIACLIFDHFVQFRKSDDELREIFAQRKIDGQINYYNSHGRQIRYASVGNDSLPTLLMLHGSPGSMSYYSGRYADTVIQNHFKVFTVDRPGYGYSGLGDPVAAIREQAEMIRPILDSLHKARHPIIIAGGSYGSSVACRLAMDHPELVDGLVLTGPSLGPGLEKIYWFSPIVEHWSIRWFIPRIFRSANTEKMHHKEELEKMLPYWKDIRIPVIYMQGEKDELIDTSNAGFATQHLINAPYLDIRFIKGREHRLAQYEWPAIRGSIMEVYEMITQDSSRILTGK</sequence>
<evidence type="ECO:0000256" key="1">
    <source>
        <dbReference type="SAM" id="Phobius"/>
    </source>
</evidence>
<dbReference type="SUPFAM" id="SSF53474">
    <property type="entry name" value="alpha/beta-Hydrolases"/>
    <property type="match status" value="1"/>
</dbReference>
<proteinExistence type="predicted"/>
<evidence type="ECO:0000313" key="4">
    <source>
        <dbReference type="Proteomes" id="UP001165367"/>
    </source>
</evidence>
<dbReference type="EMBL" id="JAKLTR010000006">
    <property type="protein sequence ID" value="MCG2614749.1"/>
    <property type="molecule type" value="Genomic_DNA"/>
</dbReference>
<dbReference type="PROSITE" id="PS51257">
    <property type="entry name" value="PROKAR_LIPOPROTEIN"/>
    <property type="match status" value="1"/>
</dbReference>
<comment type="caution">
    <text evidence="3">The sequence shown here is derived from an EMBL/GenBank/DDBJ whole genome shotgun (WGS) entry which is preliminary data.</text>
</comment>
<dbReference type="InterPro" id="IPR050266">
    <property type="entry name" value="AB_hydrolase_sf"/>
</dbReference>
<dbReference type="InterPro" id="IPR000073">
    <property type="entry name" value="AB_hydrolase_1"/>
</dbReference>
<gene>
    <name evidence="3" type="ORF">LZZ85_10675</name>
</gene>
<feature type="domain" description="AB hydrolase-1" evidence="2">
    <location>
        <begin position="79"/>
        <end position="186"/>
    </location>
</feature>
<dbReference type="PANTHER" id="PTHR43798">
    <property type="entry name" value="MONOACYLGLYCEROL LIPASE"/>
    <property type="match status" value="1"/>
</dbReference>
<dbReference type="InterPro" id="IPR029058">
    <property type="entry name" value="AB_hydrolase_fold"/>
</dbReference>
<evidence type="ECO:0000313" key="3">
    <source>
        <dbReference type="EMBL" id="MCG2614749.1"/>
    </source>
</evidence>
<keyword evidence="4" id="KW-1185">Reference proteome</keyword>
<protein>
    <submittedName>
        <fullName evidence="3">Alpha/beta hydrolase</fullName>
    </submittedName>
</protein>
<name>A0ABS9KR05_9BACT</name>
<keyword evidence="1" id="KW-0472">Membrane</keyword>
<keyword evidence="1" id="KW-1133">Transmembrane helix</keyword>
<organism evidence="3 4">
    <name type="scientific">Terrimonas ginsenosidimutans</name>
    <dbReference type="NCBI Taxonomy" id="2908004"/>
    <lineage>
        <taxon>Bacteria</taxon>
        <taxon>Pseudomonadati</taxon>
        <taxon>Bacteroidota</taxon>
        <taxon>Chitinophagia</taxon>
        <taxon>Chitinophagales</taxon>
        <taxon>Chitinophagaceae</taxon>
        <taxon>Terrimonas</taxon>
    </lineage>
</organism>
<dbReference type="Pfam" id="PF00561">
    <property type="entry name" value="Abhydrolase_1"/>
    <property type="match status" value="1"/>
</dbReference>
<dbReference type="Gene3D" id="3.40.50.1820">
    <property type="entry name" value="alpha/beta hydrolase"/>
    <property type="match status" value="1"/>
</dbReference>
<dbReference type="PRINTS" id="PR00111">
    <property type="entry name" value="ABHYDROLASE"/>
</dbReference>
<feature type="transmembrane region" description="Helical" evidence="1">
    <location>
        <begin position="14"/>
        <end position="36"/>
    </location>
</feature>
<keyword evidence="1" id="KW-0812">Transmembrane</keyword>
<keyword evidence="3" id="KW-0378">Hydrolase</keyword>
<dbReference type="RefSeq" id="WP_237871469.1">
    <property type="nucleotide sequence ID" value="NZ_JAKLTR010000006.1"/>
</dbReference>
<reference evidence="3" key="1">
    <citation type="submission" date="2022-01" db="EMBL/GenBank/DDBJ databases">
        <authorList>
            <person name="Jo J.-H."/>
            <person name="Im W.-T."/>
        </authorList>
    </citation>
    <scope>NUCLEOTIDE SEQUENCE</scope>
    <source>
        <strain evidence="3">NA20</strain>
    </source>
</reference>
<evidence type="ECO:0000259" key="2">
    <source>
        <dbReference type="Pfam" id="PF00561"/>
    </source>
</evidence>
<accession>A0ABS9KR05</accession>